<name>A0ACC1MCK8_9APHY</name>
<evidence type="ECO:0000313" key="2">
    <source>
        <dbReference type="Proteomes" id="UP001144978"/>
    </source>
</evidence>
<keyword evidence="2" id="KW-1185">Reference proteome</keyword>
<comment type="caution">
    <text evidence="1">The sequence shown here is derived from an EMBL/GenBank/DDBJ whole genome shotgun (WGS) entry which is preliminary data.</text>
</comment>
<accession>A0ACC1MCK8</accession>
<organism evidence="1 2">
    <name type="scientific">Trametes sanguinea</name>
    <dbReference type="NCBI Taxonomy" id="158606"/>
    <lineage>
        <taxon>Eukaryota</taxon>
        <taxon>Fungi</taxon>
        <taxon>Dikarya</taxon>
        <taxon>Basidiomycota</taxon>
        <taxon>Agaricomycotina</taxon>
        <taxon>Agaricomycetes</taxon>
        <taxon>Polyporales</taxon>
        <taxon>Polyporaceae</taxon>
        <taxon>Trametes</taxon>
    </lineage>
</organism>
<dbReference type="EMBL" id="JANSHE010007612">
    <property type="protein sequence ID" value="KAJ2958170.1"/>
    <property type="molecule type" value="Genomic_DNA"/>
</dbReference>
<evidence type="ECO:0000313" key="1">
    <source>
        <dbReference type="EMBL" id="KAJ2958170.1"/>
    </source>
</evidence>
<gene>
    <name evidence="1" type="ORF">NUW54_g14549</name>
</gene>
<sequence>MRHERVSGQLPFTTCRLNALLDFLEPPCRTNRRLSVAREEYTRRPTYRLALLKSRTASIRNSDGQGMSANGHSNATATYVMQKRHYKTLASILKDGVNKRHKLRLRDLEGALVALGFAVSSDKGSRYRFDPPERIGRVALRLHVHTNDLKYHHQDALKQAMESLYGWGPGTFVAREM</sequence>
<proteinExistence type="predicted"/>
<dbReference type="Proteomes" id="UP001144978">
    <property type="component" value="Unassembled WGS sequence"/>
</dbReference>
<protein>
    <submittedName>
        <fullName evidence="1">Uncharacterized protein</fullName>
    </submittedName>
</protein>
<reference evidence="1" key="1">
    <citation type="submission" date="2022-08" db="EMBL/GenBank/DDBJ databases">
        <title>Genome Sequence of Pycnoporus sanguineus.</title>
        <authorList>
            <person name="Buettner E."/>
        </authorList>
    </citation>
    <scope>NUCLEOTIDE SEQUENCE</scope>
    <source>
        <strain evidence="1">CG-C14</strain>
    </source>
</reference>